<accession>A0ABN9Q5E8</accession>
<keyword evidence="2" id="KW-1185">Reference proteome</keyword>
<name>A0ABN9Q5E8_9DINO</name>
<organism evidence="1 2">
    <name type="scientific">Prorocentrum cordatum</name>
    <dbReference type="NCBI Taxonomy" id="2364126"/>
    <lineage>
        <taxon>Eukaryota</taxon>
        <taxon>Sar</taxon>
        <taxon>Alveolata</taxon>
        <taxon>Dinophyceae</taxon>
        <taxon>Prorocentrales</taxon>
        <taxon>Prorocentraceae</taxon>
        <taxon>Prorocentrum</taxon>
    </lineage>
</organism>
<evidence type="ECO:0000313" key="1">
    <source>
        <dbReference type="EMBL" id="CAK0798279.1"/>
    </source>
</evidence>
<gene>
    <name evidence="1" type="ORF">PCOR1329_LOCUS7079</name>
</gene>
<sequence>FYPTFNRVKFLYSEESVKEEMERCWHIFTDMQKSEDPGNDEQTTGTLTQVKRELTSDAEGMPEAKVAKAGDASCVVAKEKKRLQIAEADAKNVVASFTTTMSGLSTLQTACQNMPEWTWLKNNEQYMSDMEKKIKDCNDAMPPLMVRMQTEAMPMIKKSFEVEQLIASFRG</sequence>
<dbReference type="Proteomes" id="UP001189429">
    <property type="component" value="Unassembled WGS sequence"/>
</dbReference>
<feature type="non-terminal residue" evidence="1">
    <location>
        <position position="171"/>
    </location>
</feature>
<feature type="non-terminal residue" evidence="1">
    <location>
        <position position="1"/>
    </location>
</feature>
<evidence type="ECO:0000313" key="2">
    <source>
        <dbReference type="Proteomes" id="UP001189429"/>
    </source>
</evidence>
<dbReference type="EMBL" id="CAUYUJ010001910">
    <property type="protein sequence ID" value="CAK0798279.1"/>
    <property type="molecule type" value="Genomic_DNA"/>
</dbReference>
<reference evidence="1" key="1">
    <citation type="submission" date="2023-10" db="EMBL/GenBank/DDBJ databases">
        <authorList>
            <person name="Chen Y."/>
            <person name="Shah S."/>
            <person name="Dougan E. K."/>
            <person name="Thang M."/>
            <person name="Chan C."/>
        </authorList>
    </citation>
    <scope>NUCLEOTIDE SEQUENCE [LARGE SCALE GENOMIC DNA]</scope>
</reference>
<proteinExistence type="predicted"/>
<comment type="caution">
    <text evidence="1">The sequence shown here is derived from an EMBL/GenBank/DDBJ whole genome shotgun (WGS) entry which is preliminary data.</text>
</comment>
<protein>
    <submittedName>
        <fullName evidence="1">Uncharacterized protein</fullName>
    </submittedName>
</protein>